<dbReference type="Gene3D" id="3.20.20.190">
    <property type="entry name" value="Phosphatidylinositol (PI) phosphodiesterase"/>
    <property type="match status" value="1"/>
</dbReference>
<dbReference type="InterPro" id="IPR017946">
    <property type="entry name" value="PLC-like_Pdiesterase_TIM-brl"/>
</dbReference>
<feature type="signal peptide" evidence="1">
    <location>
        <begin position="1"/>
        <end position="20"/>
    </location>
</feature>
<comment type="caution">
    <text evidence="4">The sequence shown here is derived from an EMBL/GenBank/DDBJ whole genome shotgun (WGS) entry which is preliminary data.</text>
</comment>
<evidence type="ECO:0000313" key="5">
    <source>
        <dbReference type="Proteomes" id="UP000283369"/>
    </source>
</evidence>
<evidence type="ECO:0000313" key="4">
    <source>
        <dbReference type="EMBL" id="RGV15716.1"/>
    </source>
</evidence>
<name>A0A1Y4VRX1_9BACE</name>
<sequence>MTKKLFFLLPILLTAFSISAQTRTDKLLKNLHDNESKYIFVIAHRGDWRNAPENSLQSIEKAIAMKVDMIELDIQPTKDGNFICMHDETLDRTSTGKGPIKDYTTEELKKFVLRSGNGIKTRQPIPTLKEALNVCKGRILVNIDKGGTYIKEIMPIIQECGMEKQVIIKGYYPVEKVKKEYGSNESMLYMPIVNLWDKEAVATIQTFIKNFTPIAYELCFKDDANPNLKIIDEIAKSGSRIWMNTLWDSLCGGHDDENALLESKDKHWGWMLKHKATMIQTDRPQELIHYLEEKGLRDLEQSSL</sequence>
<evidence type="ECO:0000259" key="2">
    <source>
        <dbReference type="PROSITE" id="PS51704"/>
    </source>
</evidence>
<dbReference type="PANTHER" id="PTHR46320:SF1">
    <property type="entry name" value="GLYCEROPHOSPHODIESTER PHOSPHODIESTERASE 1"/>
    <property type="match status" value="1"/>
</dbReference>
<reference evidence="4 5" key="1">
    <citation type="submission" date="2018-08" db="EMBL/GenBank/DDBJ databases">
        <title>A genome reference for cultivated species of the human gut microbiota.</title>
        <authorList>
            <person name="Zou Y."/>
            <person name="Xue W."/>
            <person name="Luo G."/>
        </authorList>
    </citation>
    <scope>NUCLEOTIDE SEQUENCE [LARGE SCALE GENOMIC DNA]</scope>
    <source>
        <strain evidence="4 5">AF14-7</strain>
    </source>
</reference>
<dbReference type="Pfam" id="PF16387">
    <property type="entry name" value="DUF4996"/>
    <property type="match status" value="1"/>
</dbReference>
<dbReference type="AlphaFoldDB" id="A0A1Y4VRX1"/>
<evidence type="ECO:0000313" key="6">
    <source>
        <dbReference type="Proteomes" id="UP000474077"/>
    </source>
</evidence>
<dbReference type="EMBL" id="QRYV01000015">
    <property type="protein sequence ID" value="RGV15716.1"/>
    <property type="molecule type" value="Genomic_DNA"/>
</dbReference>
<dbReference type="InterPro" id="IPR030395">
    <property type="entry name" value="GP_PDE_dom"/>
</dbReference>
<proteinExistence type="predicted"/>
<dbReference type="Pfam" id="PF03009">
    <property type="entry name" value="GDPD"/>
    <property type="match status" value="1"/>
</dbReference>
<accession>A0A1Y4VRX1</accession>
<organism evidence="4 5">
    <name type="scientific">Bacteroides xylanisolvens</name>
    <dbReference type="NCBI Taxonomy" id="371601"/>
    <lineage>
        <taxon>Bacteria</taxon>
        <taxon>Pseudomonadati</taxon>
        <taxon>Bacteroidota</taxon>
        <taxon>Bacteroidia</taxon>
        <taxon>Bacteroidales</taxon>
        <taxon>Bacteroidaceae</taxon>
        <taxon>Bacteroides</taxon>
    </lineage>
</organism>
<protein>
    <submittedName>
        <fullName evidence="3 4">Glycerophosphodiester phosphodiesterase</fullName>
    </submittedName>
</protein>
<dbReference type="InterPro" id="IPR032160">
    <property type="entry name" value="DUF4996"/>
</dbReference>
<dbReference type="CDD" id="cd08566">
    <property type="entry name" value="GDPD_AtGDE_like"/>
    <property type="match status" value="1"/>
</dbReference>
<dbReference type="Proteomes" id="UP000474077">
    <property type="component" value="Unassembled WGS sequence"/>
</dbReference>
<feature type="domain" description="GP-PDE" evidence="2">
    <location>
        <begin position="39"/>
        <end position="291"/>
    </location>
</feature>
<dbReference type="PANTHER" id="PTHR46320">
    <property type="entry name" value="GLYCEROPHOSPHODIESTER PHOSPHODIESTERASE 1"/>
    <property type="match status" value="1"/>
</dbReference>
<reference evidence="3 6" key="2">
    <citation type="journal article" date="2019" name="Nat. Med.">
        <title>A library of human gut bacterial isolates paired with longitudinal multiomics data enables mechanistic microbiome research.</title>
        <authorList>
            <person name="Poyet M."/>
            <person name="Groussin M."/>
            <person name="Gibbons S.M."/>
            <person name="Avila-Pacheco J."/>
            <person name="Jiang X."/>
            <person name="Kearney S.M."/>
            <person name="Perrotta A.R."/>
            <person name="Berdy B."/>
            <person name="Zhao S."/>
            <person name="Lieberman T.D."/>
            <person name="Swanson P.K."/>
            <person name="Smith M."/>
            <person name="Roesemann S."/>
            <person name="Alexander J.E."/>
            <person name="Rich S.A."/>
            <person name="Livny J."/>
            <person name="Vlamakis H."/>
            <person name="Clish C."/>
            <person name="Bullock K."/>
            <person name="Deik A."/>
            <person name="Scott J."/>
            <person name="Pierce K.A."/>
            <person name="Xavier R.J."/>
            <person name="Alm E.J."/>
        </authorList>
    </citation>
    <scope>NUCLEOTIDE SEQUENCE [LARGE SCALE GENOMIC DNA]</scope>
    <source>
        <strain evidence="3 6">BIOML-A73</strain>
    </source>
</reference>
<dbReference type="GO" id="GO:0005886">
    <property type="term" value="C:plasma membrane"/>
    <property type="evidence" value="ECO:0007669"/>
    <property type="project" value="TreeGrafter"/>
</dbReference>
<dbReference type="Proteomes" id="UP000283369">
    <property type="component" value="Unassembled WGS sequence"/>
</dbReference>
<gene>
    <name evidence="4" type="ORF">DWW25_08070</name>
    <name evidence="3" type="ORF">GA560_00665</name>
</gene>
<dbReference type="GO" id="GO:0006580">
    <property type="term" value="P:ethanolamine metabolic process"/>
    <property type="evidence" value="ECO:0007669"/>
    <property type="project" value="TreeGrafter"/>
</dbReference>
<dbReference type="RefSeq" id="WP_008023849.1">
    <property type="nucleotide sequence ID" value="NZ_JAASHA010000003.1"/>
</dbReference>
<dbReference type="GO" id="GO:0006644">
    <property type="term" value="P:phospholipid metabolic process"/>
    <property type="evidence" value="ECO:0007669"/>
    <property type="project" value="TreeGrafter"/>
</dbReference>
<feature type="chain" id="PRO_5041601549" evidence="1">
    <location>
        <begin position="21"/>
        <end position="304"/>
    </location>
</feature>
<keyword evidence="1" id="KW-0732">Signal</keyword>
<dbReference type="PROSITE" id="PS51704">
    <property type="entry name" value="GP_PDE"/>
    <property type="match status" value="1"/>
</dbReference>
<dbReference type="GO" id="GO:0008889">
    <property type="term" value="F:glycerophosphodiester phosphodiesterase activity"/>
    <property type="evidence" value="ECO:0007669"/>
    <property type="project" value="TreeGrafter"/>
</dbReference>
<dbReference type="GO" id="GO:0070291">
    <property type="term" value="P:N-acylethanolamine metabolic process"/>
    <property type="evidence" value="ECO:0007669"/>
    <property type="project" value="TreeGrafter"/>
</dbReference>
<evidence type="ECO:0000256" key="1">
    <source>
        <dbReference type="SAM" id="SignalP"/>
    </source>
</evidence>
<dbReference type="SUPFAM" id="SSF51695">
    <property type="entry name" value="PLC-like phosphodiesterases"/>
    <property type="match status" value="1"/>
</dbReference>
<evidence type="ECO:0000313" key="3">
    <source>
        <dbReference type="EMBL" id="KAB6087169.1"/>
    </source>
</evidence>
<dbReference type="EMBL" id="WDER01000001">
    <property type="protein sequence ID" value="KAB6087169.1"/>
    <property type="molecule type" value="Genomic_DNA"/>
</dbReference>